<evidence type="ECO:0000256" key="2">
    <source>
        <dbReference type="ARBA" id="ARBA00007951"/>
    </source>
</evidence>
<dbReference type="InterPro" id="IPR031919">
    <property type="entry name" value="Fucosidase_C"/>
</dbReference>
<dbReference type="SMART" id="SM00812">
    <property type="entry name" value="Alpha_L_fucos"/>
    <property type="match status" value="1"/>
</dbReference>
<evidence type="ECO:0000256" key="4">
    <source>
        <dbReference type="ARBA" id="ARBA00022729"/>
    </source>
</evidence>
<evidence type="ECO:0000256" key="3">
    <source>
        <dbReference type="ARBA" id="ARBA00012662"/>
    </source>
</evidence>
<protein>
    <recommendedName>
        <fullName evidence="3">alpha-L-fucosidase</fullName>
        <ecNumber evidence="3">3.2.1.51</ecNumber>
    </recommendedName>
</protein>
<reference evidence="9" key="1">
    <citation type="submission" date="2023-06" db="EMBL/GenBank/DDBJ databases">
        <title>Genomic of Parafulvivirga corallium.</title>
        <authorList>
            <person name="Wang G."/>
        </authorList>
    </citation>
    <scope>NUCLEOTIDE SEQUENCE</scope>
    <source>
        <strain evidence="9">BMA10</strain>
    </source>
</reference>
<dbReference type="InterPro" id="IPR013780">
    <property type="entry name" value="Glyco_hydro_b"/>
</dbReference>
<keyword evidence="6" id="KW-0326">Glycosidase</keyword>
<dbReference type="RefSeq" id="WP_346752202.1">
    <property type="nucleotide sequence ID" value="NZ_JAUJEA010000004.1"/>
</dbReference>
<keyword evidence="5" id="KW-0378">Hydrolase</keyword>
<evidence type="ECO:0000256" key="5">
    <source>
        <dbReference type="ARBA" id="ARBA00022801"/>
    </source>
</evidence>
<gene>
    <name evidence="9" type="ORF">QQ008_12400</name>
</gene>
<comment type="function">
    <text evidence="1">Alpha-L-fucosidase is responsible for hydrolyzing the alpha-1,6-linked fucose joined to the reducing-end N-acetylglucosamine of the carbohydrate moieties of glycoproteins.</text>
</comment>
<evidence type="ECO:0000313" key="10">
    <source>
        <dbReference type="Proteomes" id="UP001172082"/>
    </source>
</evidence>
<evidence type="ECO:0000256" key="6">
    <source>
        <dbReference type="ARBA" id="ARBA00023295"/>
    </source>
</evidence>
<evidence type="ECO:0000259" key="7">
    <source>
        <dbReference type="Pfam" id="PF01120"/>
    </source>
</evidence>
<proteinExistence type="inferred from homology"/>
<comment type="similarity">
    <text evidence="2">Belongs to the glycosyl hydrolase 29 family.</text>
</comment>
<dbReference type="Gene3D" id="2.60.40.1180">
    <property type="entry name" value="Golgi alpha-mannosidase II"/>
    <property type="match status" value="1"/>
</dbReference>
<dbReference type="InterPro" id="IPR016286">
    <property type="entry name" value="FUC_metazoa-typ"/>
</dbReference>
<keyword evidence="10" id="KW-1185">Reference proteome</keyword>
<dbReference type="InterPro" id="IPR000933">
    <property type="entry name" value="Glyco_hydro_29"/>
</dbReference>
<name>A0ABT8KN85_9BACT</name>
<dbReference type="InterPro" id="IPR017853">
    <property type="entry name" value="GH"/>
</dbReference>
<evidence type="ECO:0000259" key="8">
    <source>
        <dbReference type="Pfam" id="PF16757"/>
    </source>
</evidence>
<evidence type="ECO:0000256" key="1">
    <source>
        <dbReference type="ARBA" id="ARBA00004071"/>
    </source>
</evidence>
<feature type="domain" description="Alpha-L-fucosidase C-terminal" evidence="8">
    <location>
        <begin position="383"/>
        <end position="465"/>
    </location>
</feature>
<dbReference type="EC" id="3.2.1.51" evidence="3"/>
<dbReference type="PROSITE" id="PS51257">
    <property type="entry name" value="PROKAR_LIPOPROTEIN"/>
    <property type="match status" value="1"/>
</dbReference>
<dbReference type="Proteomes" id="UP001172082">
    <property type="component" value="Unassembled WGS sequence"/>
</dbReference>
<organism evidence="9 10">
    <name type="scientific">Splendidivirga corallicola</name>
    <dbReference type="NCBI Taxonomy" id="3051826"/>
    <lineage>
        <taxon>Bacteria</taxon>
        <taxon>Pseudomonadati</taxon>
        <taxon>Bacteroidota</taxon>
        <taxon>Cytophagia</taxon>
        <taxon>Cytophagales</taxon>
        <taxon>Splendidivirgaceae</taxon>
        <taxon>Splendidivirga</taxon>
    </lineage>
</organism>
<dbReference type="InterPro" id="IPR057739">
    <property type="entry name" value="Glyco_hydro_29_N"/>
</dbReference>
<dbReference type="PANTHER" id="PTHR10030:SF37">
    <property type="entry name" value="ALPHA-L-FUCOSIDASE-RELATED"/>
    <property type="match status" value="1"/>
</dbReference>
<dbReference type="EMBL" id="JAUJEA010000004">
    <property type="protein sequence ID" value="MDN5202176.1"/>
    <property type="molecule type" value="Genomic_DNA"/>
</dbReference>
<comment type="caution">
    <text evidence="9">The sequence shown here is derived from an EMBL/GenBank/DDBJ whole genome shotgun (WGS) entry which is preliminary data.</text>
</comment>
<accession>A0ABT8KN85</accession>
<sequence>MKPIYNLLIAVLVFACQQKQPPSESTAEQINYLEESEEAFDQRMAWWRDAKFGMFIHWGVYAVPAGIHDGKETDFIAEWIMNSERIPIARYEEYARQFDPQEFDADSWMKLASEAGVKYIVITSKHHDGFALWDSKVSDYDIMDFAPYKKDILKSLSEACKKYNIKFGLYHSIMDWHHPQAQSINEPHYWAFGGENKSNPEFPNYLEGYMKPQLKELIENYDPAILWFDGEWVDDFTHEQGQALYQYIRELKPDILINNRVDKGRQGMQGMNAEGDFAGDFGTPEQEILATSSDLDWESCMTMNDTWGYDQTDENWKSTAQLVHNLVDVAAKGGNYLLNIGPTGEGLIPDASVERLQQIGKWLKINGEAIYNTQKLEKNYLQADSVRYIRKKGTDTFYVVKMGNLPGSVTFSHVKPAETADIKLLGYDKPLQWKFDKDRGVTIDIPKNIDLSYWENTRAWTFKIEHAEEVK</sequence>
<evidence type="ECO:0000313" key="9">
    <source>
        <dbReference type="EMBL" id="MDN5202176.1"/>
    </source>
</evidence>
<feature type="domain" description="Glycoside hydrolase family 29 N-terminal" evidence="7">
    <location>
        <begin position="29"/>
        <end position="368"/>
    </location>
</feature>
<keyword evidence="4" id="KW-0732">Signal</keyword>
<dbReference type="Gene3D" id="3.20.20.80">
    <property type="entry name" value="Glycosidases"/>
    <property type="match status" value="1"/>
</dbReference>
<dbReference type="Pfam" id="PF01120">
    <property type="entry name" value="Alpha_L_fucos"/>
    <property type="match status" value="1"/>
</dbReference>
<dbReference type="Pfam" id="PF16757">
    <property type="entry name" value="Fucosidase_C"/>
    <property type="match status" value="1"/>
</dbReference>
<dbReference type="SUPFAM" id="SSF51445">
    <property type="entry name" value="(Trans)glycosidases"/>
    <property type="match status" value="1"/>
</dbReference>
<dbReference type="PRINTS" id="PR00741">
    <property type="entry name" value="GLHYDRLASE29"/>
</dbReference>
<dbReference type="PANTHER" id="PTHR10030">
    <property type="entry name" value="ALPHA-L-FUCOSIDASE"/>
    <property type="match status" value="1"/>
</dbReference>